<protein>
    <recommendedName>
        <fullName evidence="3">Chalcone isomerase domain-containing protein</fullName>
    </recommendedName>
</protein>
<dbReference type="InterPro" id="IPR016087">
    <property type="entry name" value="Chalcone_isomerase"/>
</dbReference>
<organism evidence="4 5">
    <name type="scientific">Phaeomoniella chlamydospora</name>
    <name type="common">Phaeoacremonium chlamydosporum</name>
    <dbReference type="NCBI Taxonomy" id="158046"/>
    <lineage>
        <taxon>Eukaryota</taxon>
        <taxon>Fungi</taxon>
        <taxon>Dikarya</taxon>
        <taxon>Ascomycota</taxon>
        <taxon>Pezizomycotina</taxon>
        <taxon>Eurotiomycetes</taxon>
        <taxon>Chaetothyriomycetidae</taxon>
        <taxon>Phaeomoniellales</taxon>
        <taxon>Phaeomoniellaceae</taxon>
        <taxon>Phaeomoniella</taxon>
    </lineage>
</organism>
<dbReference type="Pfam" id="PF16035">
    <property type="entry name" value="Chalcone_2"/>
    <property type="match status" value="1"/>
</dbReference>
<evidence type="ECO:0000313" key="5">
    <source>
        <dbReference type="Proteomes" id="UP000053317"/>
    </source>
</evidence>
<evidence type="ECO:0000259" key="3">
    <source>
        <dbReference type="Pfam" id="PF16035"/>
    </source>
</evidence>
<dbReference type="Gene3D" id="3.50.70.10">
    <property type="match status" value="1"/>
</dbReference>
<comment type="caution">
    <text evidence="4">The sequence shown here is derived from an EMBL/GenBank/DDBJ whole genome shotgun (WGS) entry which is preliminary data.</text>
</comment>
<reference evidence="4 5" key="2">
    <citation type="submission" date="2015-05" db="EMBL/GenBank/DDBJ databases">
        <authorList>
            <person name="Morales-Cruz A."/>
            <person name="Amrine K.C."/>
            <person name="Cantu D."/>
        </authorList>
    </citation>
    <scope>NUCLEOTIDE SEQUENCE [LARGE SCALE GENOMIC DNA]</scope>
    <source>
        <strain evidence="4">UCRPC4</strain>
    </source>
</reference>
<feature type="signal peptide" evidence="2">
    <location>
        <begin position="1"/>
        <end position="21"/>
    </location>
</feature>
<feature type="chain" id="PRO_5002543538" description="Chalcone isomerase domain-containing protein" evidence="2">
    <location>
        <begin position="22"/>
        <end position="352"/>
    </location>
</feature>
<dbReference type="GO" id="GO:0016872">
    <property type="term" value="F:intramolecular lyase activity"/>
    <property type="evidence" value="ECO:0007669"/>
    <property type="project" value="InterPro"/>
</dbReference>
<dbReference type="Proteomes" id="UP000053317">
    <property type="component" value="Unassembled WGS sequence"/>
</dbReference>
<dbReference type="InterPro" id="IPR016088">
    <property type="entry name" value="Chalcone_isomerase_3-sand"/>
</dbReference>
<keyword evidence="5" id="KW-1185">Reference proteome</keyword>
<dbReference type="SUPFAM" id="SSF54626">
    <property type="entry name" value="Chalcone isomerase"/>
    <property type="match status" value="1"/>
</dbReference>
<evidence type="ECO:0000313" key="4">
    <source>
        <dbReference type="EMBL" id="KKY20991.1"/>
    </source>
</evidence>
<reference evidence="4 5" key="1">
    <citation type="submission" date="2015-05" db="EMBL/GenBank/DDBJ databases">
        <title>Distinctive expansion of gene families associated with plant cell wall degradation and secondary metabolism in the genomes of grapevine trunk pathogens.</title>
        <authorList>
            <person name="Lawrence D.P."/>
            <person name="Travadon R."/>
            <person name="Rolshausen P.E."/>
            <person name="Baumgartner K."/>
        </authorList>
    </citation>
    <scope>NUCLEOTIDE SEQUENCE [LARGE SCALE GENOMIC DNA]</scope>
    <source>
        <strain evidence="4">UCRPC4</strain>
    </source>
</reference>
<dbReference type="OrthoDB" id="18193at2759"/>
<feature type="region of interest" description="Disordered" evidence="1">
    <location>
        <begin position="269"/>
        <end position="297"/>
    </location>
</feature>
<gene>
    <name evidence="4" type="ORF">UCRPC4_g03908</name>
</gene>
<feature type="domain" description="Chalcone isomerase" evidence="3">
    <location>
        <begin position="99"/>
        <end position="333"/>
    </location>
</feature>
<evidence type="ECO:0000256" key="1">
    <source>
        <dbReference type="SAM" id="MobiDB-lite"/>
    </source>
</evidence>
<dbReference type="PANTHER" id="PTHR47284:SF3">
    <property type="entry name" value="FATTY-ACID-BINDING PROTEIN 2"/>
    <property type="match status" value="1"/>
</dbReference>
<dbReference type="AlphaFoldDB" id="A0A0G2EFF7"/>
<dbReference type="InterPro" id="IPR036298">
    <property type="entry name" value="Chalcone_isomerase_sf"/>
</dbReference>
<sequence length="352" mass="37888">MKLYTFLILATGAAMVITVKSDLFPIPPEKPGASSGTVRLDAPPLELAVQSSEVQTGTSTIPTFPRYISLPSQDVGAPTGALPAGTAPGPGTTGQEGLEEYQLLGLGIRTVSFLGIQVYVVGLYVALPDIATLQERLIRTVDPVATTLVPAERSKLYDLLHDPSKSEEIWSSIIKSGNIRTAIRIVPTRNTDFGHLRDGWLRGITGKTQIANANGSTEFLDDAFGQSVSEFKTIFGGTNKGKVPKGETLLLLRNKKGELQAYHEEIKTLKSKSSDTPSDQLPPPPPSQKQTKKTKIQRSFLGEVKDERISRLLLLLYLGGKNVSSEGARDSVVDGCLELVERPVGTVEAQVV</sequence>
<dbReference type="PANTHER" id="PTHR47284">
    <property type="entry name" value="FATTY-ACID-BINDING PROTEIN 2"/>
    <property type="match status" value="1"/>
</dbReference>
<evidence type="ECO:0000256" key="2">
    <source>
        <dbReference type="SAM" id="SignalP"/>
    </source>
</evidence>
<dbReference type="EMBL" id="LCWF01000089">
    <property type="protein sequence ID" value="KKY20991.1"/>
    <property type="molecule type" value="Genomic_DNA"/>
</dbReference>
<accession>A0A0G2EFF7</accession>
<keyword evidence="2" id="KW-0732">Signal</keyword>
<proteinExistence type="predicted"/>
<name>A0A0G2EFF7_PHACM</name>